<evidence type="ECO:0000313" key="3">
    <source>
        <dbReference type="Proteomes" id="UP000531561"/>
    </source>
</evidence>
<accession>A0A8H6B2Y3</accession>
<proteinExistence type="predicted"/>
<gene>
    <name evidence="2" type="ORF">Bfra_000637</name>
</gene>
<dbReference type="AlphaFoldDB" id="A0A8H6B2Y3"/>
<keyword evidence="1" id="KW-1133">Transmembrane helix</keyword>
<keyword evidence="3" id="KW-1185">Reference proteome</keyword>
<dbReference type="GeneID" id="59254774"/>
<dbReference type="RefSeq" id="XP_037197415.1">
    <property type="nucleotide sequence ID" value="XM_037331082.1"/>
</dbReference>
<name>A0A8H6B2Y3_9HELO</name>
<dbReference type="EMBL" id="JABFCT010000002">
    <property type="protein sequence ID" value="KAF5878471.1"/>
    <property type="molecule type" value="Genomic_DNA"/>
</dbReference>
<dbReference type="Proteomes" id="UP000531561">
    <property type="component" value="Unassembled WGS sequence"/>
</dbReference>
<feature type="transmembrane region" description="Helical" evidence="1">
    <location>
        <begin position="178"/>
        <end position="199"/>
    </location>
</feature>
<keyword evidence="1" id="KW-0812">Transmembrane</keyword>
<reference evidence="2 3" key="1">
    <citation type="journal article" date="2020" name="Phytopathology">
        <title>A high-quality genome resource of Botrytis fragariae, a new and rapidly spreading fungal pathogen causing strawberry gray mold in the U.S.A.</title>
        <authorList>
            <person name="Wu Y."/>
            <person name="Saski C.A."/>
            <person name="Schnabel G."/>
            <person name="Xiao S."/>
            <person name="Hu M."/>
        </authorList>
    </citation>
    <scope>NUCLEOTIDE SEQUENCE [LARGE SCALE GENOMIC DNA]</scope>
    <source>
        <strain evidence="2 3">BVB16</strain>
    </source>
</reference>
<protein>
    <submittedName>
        <fullName evidence="2">Uncharacterized protein</fullName>
    </submittedName>
</protein>
<organism evidence="2 3">
    <name type="scientific">Botrytis fragariae</name>
    <dbReference type="NCBI Taxonomy" id="1964551"/>
    <lineage>
        <taxon>Eukaryota</taxon>
        <taxon>Fungi</taxon>
        <taxon>Dikarya</taxon>
        <taxon>Ascomycota</taxon>
        <taxon>Pezizomycotina</taxon>
        <taxon>Leotiomycetes</taxon>
        <taxon>Helotiales</taxon>
        <taxon>Sclerotiniaceae</taxon>
        <taxon>Botrytis</taxon>
    </lineage>
</organism>
<evidence type="ECO:0000313" key="2">
    <source>
        <dbReference type="EMBL" id="KAF5878471.1"/>
    </source>
</evidence>
<evidence type="ECO:0000256" key="1">
    <source>
        <dbReference type="SAM" id="Phobius"/>
    </source>
</evidence>
<feature type="transmembrane region" description="Helical" evidence="1">
    <location>
        <begin position="20"/>
        <end position="40"/>
    </location>
</feature>
<comment type="caution">
    <text evidence="2">The sequence shown here is derived from an EMBL/GenBank/DDBJ whole genome shotgun (WGS) entry which is preliminary data.</text>
</comment>
<keyword evidence="1" id="KW-0472">Membrane</keyword>
<sequence>MDFISKVNQLGPRVPEEGWQFSITTIGITTYIWGRLLVIVFRQANGYQPISALYACISLIIGLEIVGSPQLGSGIEHTVKGPLVGIWDRLSRCQLVHRSKVGRRFKLVLLVRIYGFTLHMVEVNATGSLSDQETRFFIRLLCFLNSHIYKKSSSALPPCNQFFSHFQPKEPINTQHSWQAMALILFLIAALLILSVPALPIKGNTPFKLT</sequence>